<dbReference type="AlphaFoldDB" id="A0A3P8H053"/>
<dbReference type="Proteomes" id="UP000272942">
    <property type="component" value="Unassembled WGS sequence"/>
</dbReference>
<evidence type="ECO:0000256" key="1">
    <source>
        <dbReference type="ARBA" id="ARBA00004496"/>
    </source>
</evidence>
<evidence type="ECO:0000256" key="2">
    <source>
        <dbReference type="ARBA" id="ARBA00022490"/>
    </source>
</evidence>
<proteinExistence type="predicted"/>
<reference evidence="7 8" key="1">
    <citation type="submission" date="2018-11" db="EMBL/GenBank/DDBJ databases">
        <authorList>
            <consortium name="Pathogen Informatics"/>
        </authorList>
    </citation>
    <scope>NUCLEOTIDE SEQUENCE [LARGE SCALE GENOMIC DNA]</scope>
    <source>
        <strain evidence="7 8">Egypt</strain>
    </source>
</reference>
<keyword evidence="5" id="KW-0106">Calcium</keyword>
<dbReference type="GO" id="GO:0048306">
    <property type="term" value="F:calcium-dependent protein binding"/>
    <property type="evidence" value="ECO:0007669"/>
    <property type="project" value="UniProtKB-ARBA"/>
</dbReference>
<accession>A0A3P8H053</accession>
<evidence type="ECO:0000256" key="5">
    <source>
        <dbReference type="ARBA" id="ARBA00022837"/>
    </source>
</evidence>
<dbReference type="PROSITE" id="PS50222">
    <property type="entry name" value="EF_HAND_2"/>
    <property type="match status" value="1"/>
</dbReference>
<feature type="domain" description="EF-hand" evidence="6">
    <location>
        <begin position="47"/>
        <end position="82"/>
    </location>
</feature>
<evidence type="ECO:0000256" key="4">
    <source>
        <dbReference type="ARBA" id="ARBA00022737"/>
    </source>
</evidence>
<dbReference type="InterPro" id="IPR051426">
    <property type="entry name" value="Peflin/Sorcin_CaBP"/>
</dbReference>
<dbReference type="InterPro" id="IPR002048">
    <property type="entry name" value="EF_hand_dom"/>
</dbReference>
<dbReference type="PANTHER" id="PTHR46212">
    <property type="entry name" value="PEFLIN"/>
    <property type="match status" value="1"/>
</dbReference>
<evidence type="ECO:0000256" key="3">
    <source>
        <dbReference type="ARBA" id="ARBA00022723"/>
    </source>
</evidence>
<dbReference type="PANTHER" id="PTHR46212:SF3">
    <property type="entry name" value="GH27120P"/>
    <property type="match status" value="1"/>
</dbReference>
<keyword evidence="2" id="KW-0963">Cytoplasm</keyword>
<dbReference type="OrthoDB" id="186625at2759"/>
<dbReference type="EMBL" id="UZAN01069917">
    <property type="protein sequence ID" value="VDP94837.1"/>
    <property type="molecule type" value="Genomic_DNA"/>
</dbReference>
<sequence>MIFLITPQLIGCIGTPFNRNTVRLMMCMFDRDHSGTIELNEFGQLVDYVQQWRSVFQRFDRDGSGTIDARELQTALRSFGYNLSPNFIRMMVNRFDRTHRGVVAFDDFIHMCVSLQVSAPLSSVILKTIDVFLSHSSEFHLFSAQFGSA</sequence>
<dbReference type="InterPro" id="IPR018247">
    <property type="entry name" value="EF_Hand_1_Ca_BS"/>
</dbReference>
<dbReference type="Gene3D" id="1.10.238.10">
    <property type="entry name" value="EF-hand"/>
    <property type="match status" value="1"/>
</dbReference>
<dbReference type="InterPro" id="IPR011992">
    <property type="entry name" value="EF-hand-dom_pair"/>
</dbReference>
<dbReference type="GO" id="GO:0005737">
    <property type="term" value="C:cytoplasm"/>
    <property type="evidence" value="ECO:0007669"/>
    <property type="project" value="UniProtKB-SubCell"/>
</dbReference>
<comment type="subcellular location">
    <subcellularLocation>
        <location evidence="1">Cytoplasm</location>
    </subcellularLocation>
</comment>
<keyword evidence="8" id="KW-1185">Reference proteome</keyword>
<dbReference type="SUPFAM" id="SSF47473">
    <property type="entry name" value="EF-hand"/>
    <property type="match status" value="1"/>
</dbReference>
<dbReference type="Pfam" id="PF13499">
    <property type="entry name" value="EF-hand_7"/>
    <property type="match status" value="1"/>
</dbReference>
<dbReference type="GO" id="GO:0005509">
    <property type="term" value="F:calcium ion binding"/>
    <property type="evidence" value="ECO:0007669"/>
    <property type="project" value="InterPro"/>
</dbReference>
<protein>
    <recommendedName>
        <fullName evidence="6">EF-hand domain-containing protein</fullName>
    </recommendedName>
</protein>
<evidence type="ECO:0000259" key="6">
    <source>
        <dbReference type="PROSITE" id="PS50222"/>
    </source>
</evidence>
<keyword evidence="3" id="KW-0479">Metal-binding</keyword>
<organism evidence="7 8">
    <name type="scientific">Echinostoma caproni</name>
    <dbReference type="NCBI Taxonomy" id="27848"/>
    <lineage>
        <taxon>Eukaryota</taxon>
        <taxon>Metazoa</taxon>
        <taxon>Spiralia</taxon>
        <taxon>Lophotrochozoa</taxon>
        <taxon>Platyhelminthes</taxon>
        <taxon>Trematoda</taxon>
        <taxon>Digenea</taxon>
        <taxon>Plagiorchiida</taxon>
        <taxon>Echinostomata</taxon>
        <taxon>Echinostomatoidea</taxon>
        <taxon>Echinostomatidae</taxon>
        <taxon>Echinostoma</taxon>
    </lineage>
</organism>
<gene>
    <name evidence="7" type="ORF">ECPE_LOCUS17538</name>
</gene>
<evidence type="ECO:0000313" key="7">
    <source>
        <dbReference type="EMBL" id="VDP94837.1"/>
    </source>
</evidence>
<evidence type="ECO:0000313" key="8">
    <source>
        <dbReference type="Proteomes" id="UP000272942"/>
    </source>
</evidence>
<dbReference type="SMART" id="SM00054">
    <property type="entry name" value="EFh"/>
    <property type="match status" value="3"/>
</dbReference>
<dbReference type="PROSITE" id="PS00018">
    <property type="entry name" value="EF_HAND_1"/>
    <property type="match status" value="1"/>
</dbReference>
<keyword evidence="4" id="KW-0677">Repeat</keyword>
<dbReference type="Pfam" id="PF13833">
    <property type="entry name" value="EF-hand_8"/>
    <property type="match status" value="1"/>
</dbReference>
<name>A0A3P8H053_9TREM</name>